<dbReference type="Gene3D" id="3.30.420.10">
    <property type="entry name" value="Ribonuclease H-like superfamily/Ribonuclease H"/>
    <property type="match status" value="1"/>
</dbReference>
<proteinExistence type="inferred from homology"/>
<name>A0A6M0H3U2_9CLOT</name>
<protein>
    <recommendedName>
        <fullName evidence="3">ribonuclease H</fullName>
        <ecNumber evidence="3">3.1.26.4</ecNumber>
    </recommendedName>
</protein>
<evidence type="ECO:0000256" key="7">
    <source>
        <dbReference type="ARBA" id="ARBA00022801"/>
    </source>
</evidence>
<dbReference type="AlphaFoldDB" id="A0A6M0H3U2"/>
<dbReference type="Gene3D" id="3.40.970.10">
    <property type="entry name" value="Ribonuclease H1, N-terminal domain"/>
    <property type="match status" value="1"/>
</dbReference>
<dbReference type="InterPro" id="IPR036397">
    <property type="entry name" value="RNaseH_sf"/>
</dbReference>
<dbReference type="Proteomes" id="UP000481872">
    <property type="component" value="Unassembled WGS sequence"/>
</dbReference>
<dbReference type="PROSITE" id="PS50879">
    <property type="entry name" value="RNASE_H_1"/>
    <property type="match status" value="1"/>
</dbReference>
<accession>A0A6M0H3U2</accession>
<organism evidence="9 10">
    <name type="scientific">Clostridium senegalense</name>
    <dbReference type="NCBI Taxonomy" id="1465809"/>
    <lineage>
        <taxon>Bacteria</taxon>
        <taxon>Bacillati</taxon>
        <taxon>Bacillota</taxon>
        <taxon>Clostridia</taxon>
        <taxon>Eubacteriales</taxon>
        <taxon>Clostridiaceae</taxon>
        <taxon>Clostridium</taxon>
    </lineage>
</organism>
<reference evidence="9 10" key="1">
    <citation type="submission" date="2020-02" db="EMBL/GenBank/DDBJ databases">
        <title>Genome assembly of a novel Clostridium senegalense strain.</title>
        <authorList>
            <person name="Gupta T.B."/>
            <person name="Jauregui R."/>
            <person name="Maclean P."/>
            <person name="Nawarathana A."/>
            <person name="Brightwell G."/>
        </authorList>
    </citation>
    <scope>NUCLEOTIDE SEQUENCE [LARGE SCALE GENOMIC DNA]</scope>
    <source>
        <strain evidence="9 10">AGRFS4</strain>
    </source>
</reference>
<dbReference type="InterPro" id="IPR037056">
    <property type="entry name" value="RNase_H1_N_sf"/>
</dbReference>
<keyword evidence="10" id="KW-1185">Reference proteome</keyword>
<dbReference type="InterPro" id="IPR009027">
    <property type="entry name" value="Ribosomal_bL9/RNase_H1_N"/>
</dbReference>
<dbReference type="SUPFAM" id="SSF55658">
    <property type="entry name" value="L9 N-domain-like"/>
    <property type="match status" value="1"/>
</dbReference>
<keyword evidence="4" id="KW-0540">Nuclease</keyword>
<evidence type="ECO:0000256" key="1">
    <source>
        <dbReference type="ARBA" id="ARBA00000077"/>
    </source>
</evidence>
<dbReference type="GO" id="GO:0004523">
    <property type="term" value="F:RNA-DNA hybrid ribonuclease activity"/>
    <property type="evidence" value="ECO:0007669"/>
    <property type="project" value="UniProtKB-EC"/>
</dbReference>
<dbReference type="SUPFAM" id="SSF53098">
    <property type="entry name" value="Ribonuclease H-like"/>
    <property type="match status" value="1"/>
</dbReference>
<gene>
    <name evidence="9" type="ORF">G3M99_07735</name>
</gene>
<dbReference type="InterPro" id="IPR050092">
    <property type="entry name" value="RNase_H"/>
</dbReference>
<dbReference type="RefSeq" id="WP_199869745.1">
    <property type="nucleotide sequence ID" value="NZ_JAAGPU010000012.1"/>
</dbReference>
<dbReference type="GO" id="GO:0043137">
    <property type="term" value="P:DNA replication, removal of RNA primer"/>
    <property type="evidence" value="ECO:0007669"/>
    <property type="project" value="TreeGrafter"/>
</dbReference>
<dbReference type="CDD" id="cd09277">
    <property type="entry name" value="RNase_HI_bacteria_like"/>
    <property type="match status" value="1"/>
</dbReference>
<keyword evidence="5" id="KW-0479">Metal-binding</keyword>
<dbReference type="EC" id="3.1.26.4" evidence="3"/>
<evidence type="ECO:0000256" key="5">
    <source>
        <dbReference type="ARBA" id="ARBA00022723"/>
    </source>
</evidence>
<dbReference type="PANTHER" id="PTHR10642:SF26">
    <property type="entry name" value="RIBONUCLEASE H1"/>
    <property type="match status" value="1"/>
</dbReference>
<dbReference type="PANTHER" id="PTHR10642">
    <property type="entry name" value="RIBONUCLEASE H1"/>
    <property type="match status" value="1"/>
</dbReference>
<keyword evidence="7" id="KW-0378">Hydrolase</keyword>
<dbReference type="Pfam" id="PF01693">
    <property type="entry name" value="Cauli_VI"/>
    <property type="match status" value="1"/>
</dbReference>
<evidence type="ECO:0000313" key="9">
    <source>
        <dbReference type="EMBL" id="NEU04743.1"/>
    </source>
</evidence>
<dbReference type="Pfam" id="PF00075">
    <property type="entry name" value="RNase_H"/>
    <property type="match status" value="1"/>
</dbReference>
<comment type="similarity">
    <text evidence="2">Belongs to the RNase H family.</text>
</comment>
<dbReference type="InterPro" id="IPR011320">
    <property type="entry name" value="RNase_H1_N"/>
</dbReference>
<keyword evidence="6" id="KW-0255">Endonuclease</keyword>
<dbReference type="InterPro" id="IPR012337">
    <property type="entry name" value="RNaseH-like_sf"/>
</dbReference>
<comment type="caution">
    <text evidence="9">The sequence shown here is derived from an EMBL/GenBank/DDBJ whole genome shotgun (WGS) entry which is preliminary data.</text>
</comment>
<dbReference type="EMBL" id="JAAGPU010000012">
    <property type="protein sequence ID" value="NEU04743.1"/>
    <property type="molecule type" value="Genomic_DNA"/>
</dbReference>
<sequence>MAKVKKVYAIKYGYDNLKNCEVKNIIVENWNECSRLIKGVKGAQYKSFEILQEAKDYLSNDKKLLKKGVDKYPMDILHIYVDGSYNSSSEKFSYGLVAVKNDVIEYMESGASEDTSQKQIRQIAGELKATIQAVEYAKLKGEKKIVIFHDYEGIYHHALGTWERKDSSSKEYYNAINKYINEDKIEIVFVKVDSHTGDVYNEITDSIAKKAIGVPLTDAVNKYIKENEIAVSGIEEEIKLKGITNERYYCNIKNIKEPSKENNIEIENSIDMLDRNELIIKRKEIKEIYLNVGTDKLKSKLNKLKKQELINLLIEFVKLDNE</sequence>
<evidence type="ECO:0000256" key="6">
    <source>
        <dbReference type="ARBA" id="ARBA00022759"/>
    </source>
</evidence>
<dbReference type="GO" id="GO:0046872">
    <property type="term" value="F:metal ion binding"/>
    <property type="evidence" value="ECO:0007669"/>
    <property type="project" value="UniProtKB-KW"/>
</dbReference>
<dbReference type="InterPro" id="IPR002156">
    <property type="entry name" value="RNaseH_domain"/>
</dbReference>
<dbReference type="GO" id="GO:0003676">
    <property type="term" value="F:nucleic acid binding"/>
    <property type="evidence" value="ECO:0007669"/>
    <property type="project" value="InterPro"/>
</dbReference>
<evidence type="ECO:0000259" key="8">
    <source>
        <dbReference type="PROSITE" id="PS50879"/>
    </source>
</evidence>
<evidence type="ECO:0000256" key="3">
    <source>
        <dbReference type="ARBA" id="ARBA00012180"/>
    </source>
</evidence>
<evidence type="ECO:0000256" key="4">
    <source>
        <dbReference type="ARBA" id="ARBA00022722"/>
    </source>
</evidence>
<feature type="domain" description="RNase H type-1" evidence="8">
    <location>
        <begin position="73"/>
        <end position="213"/>
    </location>
</feature>
<comment type="catalytic activity">
    <reaction evidence="1">
        <text>Endonucleolytic cleavage to 5'-phosphomonoester.</text>
        <dbReference type="EC" id="3.1.26.4"/>
    </reaction>
</comment>
<evidence type="ECO:0000313" key="10">
    <source>
        <dbReference type="Proteomes" id="UP000481872"/>
    </source>
</evidence>
<evidence type="ECO:0000256" key="2">
    <source>
        <dbReference type="ARBA" id="ARBA00005300"/>
    </source>
</evidence>